<dbReference type="Proteomes" id="UP000016936">
    <property type="component" value="Unassembled WGS sequence"/>
</dbReference>
<evidence type="ECO:0000313" key="2">
    <source>
        <dbReference type="Proteomes" id="UP000016936"/>
    </source>
</evidence>
<feature type="non-terminal residue" evidence="1">
    <location>
        <position position="1"/>
    </location>
</feature>
<proteinExistence type="predicted"/>
<dbReference type="EMBL" id="KB445591">
    <property type="protein sequence ID" value="EMD85291.1"/>
    <property type="molecule type" value="Genomic_DNA"/>
</dbReference>
<gene>
    <name evidence="1" type="ORF">COCHEDRAFT_1024607</name>
</gene>
<organism evidence="1 2">
    <name type="scientific">Cochliobolus heterostrophus (strain C5 / ATCC 48332 / race O)</name>
    <name type="common">Southern corn leaf blight fungus</name>
    <name type="synonym">Bipolaris maydis</name>
    <dbReference type="NCBI Taxonomy" id="701091"/>
    <lineage>
        <taxon>Eukaryota</taxon>
        <taxon>Fungi</taxon>
        <taxon>Dikarya</taxon>
        <taxon>Ascomycota</taxon>
        <taxon>Pezizomycotina</taxon>
        <taxon>Dothideomycetes</taxon>
        <taxon>Pleosporomycetidae</taxon>
        <taxon>Pleosporales</taxon>
        <taxon>Pleosporineae</taxon>
        <taxon>Pleosporaceae</taxon>
        <taxon>Bipolaris</taxon>
    </lineage>
</organism>
<reference evidence="1 2" key="1">
    <citation type="journal article" date="2012" name="PLoS Pathog.">
        <title>Diverse lifestyles and strategies of plant pathogenesis encoded in the genomes of eighteen Dothideomycetes fungi.</title>
        <authorList>
            <person name="Ohm R.A."/>
            <person name="Feau N."/>
            <person name="Henrissat B."/>
            <person name="Schoch C.L."/>
            <person name="Horwitz B.A."/>
            <person name="Barry K.W."/>
            <person name="Condon B.J."/>
            <person name="Copeland A.C."/>
            <person name="Dhillon B."/>
            <person name="Glaser F."/>
            <person name="Hesse C.N."/>
            <person name="Kosti I."/>
            <person name="LaButti K."/>
            <person name="Lindquist E.A."/>
            <person name="Lucas S."/>
            <person name="Salamov A.A."/>
            <person name="Bradshaw R.E."/>
            <person name="Ciuffetti L."/>
            <person name="Hamelin R.C."/>
            <person name="Kema G.H.J."/>
            <person name="Lawrence C."/>
            <person name="Scott J.A."/>
            <person name="Spatafora J.W."/>
            <person name="Turgeon B.G."/>
            <person name="de Wit P.J.G.M."/>
            <person name="Zhong S."/>
            <person name="Goodwin S.B."/>
            <person name="Grigoriev I.V."/>
        </authorList>
    </citation>
    <scope>NUCLEOTIDE SEQUENCE [LARGE SCALE GENOMIC DNA]</scope>
    <source>
        <strain evidence="2">C5 / ATCC 48332 / race O</strain>
    </source>
</reference>
<dbReference type="HOGENOM" id="CLU_2711524_0_0_1"/>
<evidence type="ECO:0000313" key="1">
    <source>
        <dbReference type="EMBL" id="EMD85291.1"/>
    </source>
</evidence>
<name>M2TU54_COCH5</name>
<dbReference type="AlphaFoldDB" id="M2TU54"/>
<sequence>SDYRYPDNIVISPQNLNFHYRHLDTPFCALSSTTYAKPQPYIQTPPFTSVLSYPHASPLTLAQVLRPKPNSFD</sequence>
<keyword evidence="2" id="KW-1185">Reference proteome</keyword>
<reference evidence="2" key="2">
    <citation type="journal article" date="2013" name="PLoS Genet.">
        <title>Comparative genome structure, secondary metabolite, and effector coding capacity across Cochliobolus pathogens.</title>
        <authorList>
            <person name="Condon B.J."/>
            <person name="Leng Y."/>
            <person name="Wu D."/>
            <person name="Bushley K.E."/>
            <person name="Ohm R.A."/>
            <person name="Otillar R."/>
            <person name="Martin J."/>
            <person name="Schackwitz W."/>
            <person name="Grimwood J."/>
            <person name="MohdZainudin N."/>
            <person name="Xue C."/>
            <person name="Wang R."/>
            <person name="Manning V.A."/>
            <person name="Dhillon B."/>
            <person name="Tu Z.J."/>
            <person name="Steffenson B.J."/>
            <person name="Salamov A."/>
            <person name="Sun H."/>
            <person name="Lowry S."/>
            <person name="LaButti K."/>
            <person name="Han J."/>
            <person name="Copeland A."/>
            <person name="Lindquist E."/>
            <person name="Barry K."/>
            <person name="Schmutz J."/>
            <person name="Baker S.E."/>
            <person name="Ciuffetti L.M."/>
            <person name="Grigoriev I.V."/>
            <person name="Zhong S."/>
            <person name="Turgeon B.G."/>
        </authorList>
    </citation>
    <scope>NUCLEOTIDE SEQUENCE [LARGE SCALE GENOMIC DNA]</scope>
    <source>
        <strain evidence="2">C5 / ATCC 48332 / race O</strain>
    </source>
</reference>
<protein>
    <submittedName>
        <fullName evidence="1">Uncharacterized protein</fullName>
    </submittedName>
</protein>
<accession>M2TU54</accession>